<dbReference type="Pfam" id="PF01313">
    <property type="entry name" value="Bac_export_3"/>
    <property type="match status" value="1"/>
</dbReference>
<keyword evidence="7" id="KW-0969">Cilium</keyword>
<dbReference type="AlphaFoldDB" id="A0A174BAS3"/>
<evidence type="ECO:0000256" key="1">
    <source>
        <dbReference type="ARBA" id="ARBA00004651"/>
    </source>
</evidence>
<keyword evidence="6" id="KW-0472">Membrane</keyword>
<dbReference type="PRINTS" id="PR00952">
    <property type="entry name" value="TYPE3IMQPROT"/>
</dbReference>
<keyword evidence="3" id="KW-1003">Cell membrane</keyword>
<evidence type="ECO:0000313" key="8">
    <source>
        <dbReference type="Proteomes" id="UP000095512"/>
    </source>
</evidence>
<keyword evidence="7" id="KW-0282">Flagellum</keyword>
<dbReference type="InterPro" id="IPR002191">
    <property type="entry name" value="Bac_export_3"/>
</dbReference>
<evidence type="ECO:0000256" key="5">
    <source>
        <dbReference type="ARBA" id="ARBA00022989"/>
    </source>
</evidence>
<sequence length="87" mass="9501">MSNVQVLDVMYQALQLMMRLSLPFLIISMAVGVLVAIFQAATQINEQTITFVPKLLAILGLLGVLGSSMLVMLQDFVRMIFEIIAGG</sequence>
<reference evidence="7 8" key="1">
    <citation type="submission" date="2015-09" db="EMBL/GenBank/DDBJ databases">
        <authorList>
            <consortium name="Pathogen Informatics"/>
        </authorList>
    </citation>
    <scope>NUCLEOTIDE SEQUENCE [LARGE SCALE GENOMIC DNA]</scope>
    <source>
        <strain evidence="7 8">2789STDY5834865</strain>
    </source>
</reference>
<dbReference type="RefSeq" id="WP_009296868.1">
    <property type="nucleotide sequence ID" value="NZ_CAJUGB010000003.1"/>
</dbReference>
<keyword evidence="7" id="KW-0966">Cell projection</keyword>
<evidence type="ECO:0000256" key="2">
    <source>
        <dbReference type="ARBA" id="ARBA00006156"/>
    </source>
</evidence>
<evidence type="ECO:0000256" key="3">
    <source>
        <dbReference type="ARBA" id="ARBA00022475"/>
    </source>
</evidence>
<comment type="subcellular location">
    <subcellularLocation>
        <location evidence="1">Cell membrane</location>
        <topology evidence="1">Multi-pass membrane protein</topology>
    </subcellularLocation>
</comment>
<evidence type="ECO:0000256" key="4">
    <source>
        <dbReference type="ARBA" id="ARBA00022692"/>
    </source>
</evidence>
<evidence type="ECO:0000313" key="7">
    <source>
        <dbReference type="EMBL" id="CUN97523.1"/>
    </source>
</evidence>
<comment type="similarity">
    <text evidence="2">Belongs to the FliQ/MopD/SpaQ family.</text>
</comment>
<proteinExistence type="inferred from homology"/>
<name>A0A174BAS3_9FIRM</name>
<protein>
    <submittedName>
        <fullName evidence="7">Flagellar biosynthetic protein FliQ</fullName>
    </submittedName>
</protein>
<gene>
    <name evidence="7" type="primary">fliQ</name>
    <name evidence="7" type="ORF">ERS852480_00244</name>
</gene>
<evidence type="ECO:0000256" key="6">
    <source>
        <dbReference type="ARBA" id="ARBA00023136"/>
    </source>
</evidence>
<organism evidence="7 8">
    <name type="scientific">Enterocloster clostridioformis</name>
    <dbReference type="NCBI Taxonomy" id="1531"/>
    <lineage>
        <taxon>Bacteria</taxon>
        <taxon>Bacillati</taxon>
        <taxon>Bacillota</taxon>
        <taxon>Clostridia</taxon>
        <taxon>Lachnospirales</taxon>
        <taxon>Lachnospiraceae</taxon>
        <taxon>Enterocloster</taxon>
    </lineage>
</organism>
<dbReference type="Proteomes" id="UP000095512">
    <property type="component" value="Unassembled WGS sequence"/>
</dbReference>
<dbReference type="STRING" id="1280695.GCA_000424325_00982"/>
<dbReference type="EMBL" id="CZAB01000001">
    <property type="protein sequence ID" value="CUN97523.1"/>
    <property type="molecule type" value="Genomic_DNA"/>
</dbReference>
<dbReference type="PIRSF" id="PIRSF004669">
    <property type="entry name" value="FliQ"/>
    <property type="match status" value="1"/>
</dbReference>
<dbReference type="PANTHER" id="PTHR34040:SF2">
    <property type="entry name" value="FLAGELLAR BIOSYNTHETIC PROTEIN FLIQ"/>
    <property type="match status" value="1"/>
</dbReference>
<dbReference type="GO" id="GO:0005886">
    <property type="term" value="C:plasma membrane"/>
    <property type="evidence" value="ECO:0007669"/>
    <property type="project" value="UniProtKB-SubCell"/>
</dbReference>
<keyword evidence="4" id="KW-0812">Transmembrane</keyword>
<accession>A0A174BAS3</accession>
<dbReference type="PANTHER" id="PTHR34040">
    <property type="entry name" value="FLAGELLAR BIOSYNTHETIC PROTEIN FLIQ"/>
    <property type="match status" value="1"/>
</dbReference>
<keyword evidence="5" id="KW-1133">Transmembrane helix</keyword>
<dbReference type="GO" id="GO:0009306">
    <property type="term" value="P:protein secretion"/>
    <property type="evidence" value="ECO:0007669"/>
    <property type="project" value="InterPro"/>
</dbReference>